<dbReference type="OrthoDB" id="5562at2759"/>
<dbReference type="PANTHER" id="PTHR33471:SF7">
    <property type="entry name" value="ATP-DEPENDENT ZINC METALLOPROTEASE-RELATED"/>
    <property type="match status" value="1"/>
</dbReference>
<reference evidence="1 2" key="1">
    <citation type="journal article" date="2004" name="Nature">
        <title>Genome sequence of the ultrasmall unicellular red alga Cyanidioschyzon merolae 10D.</title>
        <authorList>
            <person name="Matsuzaki M."/>
            <person name="Misumi O."/>
            <person name="Shin-i T."/>
            <person name="Maruyama S."/>
            <person name="Takahara M."/>
            <person name="Miyagishima S."/>
            <person name="Mori T."/>
            <person name="Nishida K."/>
            <person name="Yagisawa F."/>
            <person name="Nishida K."/>
            <person name="Yoshida Y."/>
            <person name="Nishimura Y."/>
            <person name="Nakao S."/>
            <person name="Kobayashi T."/>
            <person name="Momoyama Y."/>
            <person name="Higashiyama T."/>
            <person name="Minoda A."/>
            <person name="Sano M."/>
            <person name="Nomoto H."/>
            <person name="Oishi K."/>
            <person name="Hayashi H."/>
            <person name="Ohta F."/>
            <person name="Nishizaka S."/>
            <person name="Haga S."/>
            <person name="Miura S."/>
            <person name="Morishita T."/>
            <person name="Kabeya Y."/>
            <person name="Terasawa K."/>
            <person name="Suzuki Y."/>
            <person name="Ishii Y."/>
            <person name="Asakawa S."/>
            <person name="Takano H."/>
            <person name="Ohta N."/>
            <person name="Kuroiwa H."/>
            <person name="Tanaka K."/>
            <person name="Shimizu N."/>
            <person name="Sugano S."/>
            <person name="Sato N."/>
            <person name="Nozaki H."/>
            <person name="Ogasawara N."/>
            <person name="Kohara Y."/>
            <person name="Kuroiwa T."/>
        </authorList>
    </citation>
    <scope>NUCLEOTIDE SEQUENCE [LARGE SCALE GENOMIC DNA]</scope>
    <source>
        <strain evidence="1 2">10D</strain>
    </source>
</reference>
<gene>
    <name evidence="1" type="ORF">CYME_CML144C</name>
</gene>
<dbReference type="STRING" id="280699.M1V5I9"/>
<protein>
    <recommendedName>
        <fullName evidence="3">Peptidase M41 domain-containing protein</fullName>
    </recommendedName>
</protein>
<sequence length="384" mass="42373">MELKGFNLRLLRERFRPEARRCAVASASDHRVIFAGSVHEGFAASNPYVIGFACHLILYLHSERYETMFVALSASIFSARTRENCRSFATHQYRYRLRRFSTSHSSLGVVCARLATDWERALPPRRLVGDWELKRELGRPDMDLRVLVGLRQESRNESIFGVLIGVVTLAAFAPALAQASSVQGAQQLQNVAAVVSLGGMGAWAFDTLALQGRVAAWLQKRWLTDPKRIAVHEAGHVLLSHVLGYELENYSLGQDRTNLLAGKTGVVLTEGLRAPTSGPVSASESFALLSVAGIAAEAIFFGDAEGGMEDLATLSRYFRRTEPFLNADTQASVRWAMLAALRICNMHRAELEQIAEALLLGKSVKECAEIIFRECPKPLAELAQ</sequence>
<evidence type="ECO:0000313" key="2">
    <source>
        <dbReference type="Proteomes" id="UP000007014"/>
    </source>
</evidence>
<accession>M1V5I9</accession>
<dbReference type="PANTHER" id="PTHR33471">
    <property type="entry name" value="ATP-DEPENDENT ZINC METALLOPROTEASE-RELATED"/>
    <property type="match status" value="1"/>
</dbReference>
<dbReference type="AlphaFoldDB" id="M1V5I9"/>
<dbReference type="GO" id="GO:0004222">
    <property type="term" value="F:metalloendopeptidase activity"/>
    <property type="evidence" value="ECO:0007669"/>
    <property type="project" value="InterPro"/>
</dbReference>
<dbReference type="Gene3D" id="1.20.58.760">
    <property type="entry name" value="Peptidase M41"/>
    <property type="match status" value="1"/>
</dbReference>
<dbReference type="GO" id="GO:0004176">
    <property type="term" value="F:ATP-dependent peptidase activity"/>
    <property type="evidence" value="ECO:0007669"/>
    <property type="project" value="InterPro"/>
</dbReference>
<evidence type="ECO:0008006" key="3">
    <source>
        <dbReference type="Google" id="ProtNLM"/>
    </source>
</evidence>
<dbReference type="SUPFAM" id="SSF140990">
    <property type="entry name" value="FtsH protease domain-like"/>
    <property type="match status" value="1"/>
</dbReference>
<dbReference type="GO" id="GO:0005524">
    <property type="term" value="F:ATP binding"/>
    <property type="evidence" value="ECO:0007669"/>
    <property type="project" value="InterPro"/>
</dbReference>
<dbReference type="Proteomes" id="UP000007014">
    <property type="component" value="Chromosome 12"/>
</dbReference>
<dbReference type="GO" id="GO:0006508">
    <property type="term" value="P:proteolysis"/>
    <property type="evidence" value="ECO:0007669"/>
    <property type="project" value="InterPro"/>
</dbReference>
<keyword evidence="2" id="KW-1185">Reference proteome</keyword>
<dbReference type="InterPro" id="IPR037219">
    <property type="entry name" value="Peptidase_M41-like"/>
</dbReference>
<dbReference type="GeneID" id="16994557"/>
<dbReference type="EMBL" id="AP006494">
    <property type="protein sequence ID" value="BAM80750.1"/>
    <property type="molecule type" value="Genomic_DNA"/>
</dbReference>
<proteinExistence type="predicted"/>
<dbReference type="RefSeq" id="XP_005536786.1">
    <property type="nucleotide sequence ID" value="XM_005536729.1"/>
</dbReference>
<dbReference type="KEGG" id="cme:CYME_CML144C"/>
<reference evidence="1 2" key="2">
    <citation type="journal article" date="2007" name="BMC Biol.">
        <title>A 100%-complete sequence reveals unusually simple genomic features in the hot-spring red alga Cyanidioschyzon merolae.</title>
        <authorList>
            <person name="Nozaki H."/>
            <person name="Takano H."/>
            <person name="Misumi O."/>
            <person name="Terasawa K."/>
            <person name="Matsuzaki M."/>
            <person name="Maruyama S."/>
            <person name="Nishida K."/>
            <person name="Yagisawa F."/>
            <person name="Yoshida Y."/>
            <person name="Fujiwara T."/>
            <person name="Takio S."/>
            <person name="Tamura K."/>
            <person name="Chung S.J."/>
            <person name="Nakamura S."/>
            <person name="Kuroiwa H."/>
            <person name="Tanaka K."/>
            <person name="Sato N."/>
            <person name="Kuroiwa T."/>
        </authorList>
    </citation>
    <scope>NUCLEOTIDE SEQUENCE [LARGE SCALE GENOMIC DNA]</scope>
    <source>
        <strain evidence="1 2">10D</strain>
    </source>
</reference>
<evidence type="ECO:0000313" key="1">
    <source>
        <dbReference type="EMBL" id="BAM80750.1"/>
    </source>
</evidence>
<name>M1V5I9_CYAM1</name>
<organism evidence="1 2">
    <name type="scientific">Cyanidioschyzon merolae (strain NIES-3377 / 10D)</name>
    <name type="common">Unicellular red alga</name>
    <dbReference type="NCBI Taxonomy" id="280699"/>
    <lineage>
        <taxon>Eukaryota</taxon>
        <taxon>Rhodophyta</taxon>
        <taxon>Bangiophyceae</taxon>
        <taxon>Cyanidiales</taxon>
        <taxon>Cyanidiaceae</taxon>
        <taxon>Cyanidioschyzon</taxon>
    </lineage>
</organism>